<dbReference type="EMBL" id="LJIJ01000703">
    <property type="protein sequence ID" value="ODM95163.1"/>
    <property type="molecule type" value="Genomic_DNA"/>
</dbReference>
<dbReference type="OrthoDB" id="10675830at2759"/>
<keyword evidence="3" id="KW-1185">Reference proteome</keyword>
<gene>
    <name evidence="2" type="ORF">Ocin01_11513</name>
</gene>
<feature type="compositionally biased region" description="Low complexity" evidence="1">
    <location>
        <begin position="64"/>
        <end position="79"/>
    </location>
</feature>
<dbReference type="Proteomes" id="UP000094527">
    <property type="component" value="Unassembled WGS sequence"/>
</dbReference>
<evidence type="ECO:0000256" key="1">
    <source>
        <dbReference type="SAM" id="MobiDB-lite"/>
    </source>
</evidence>
<feature type="compositionally biased region" description="Polar residues" evidence="1">
    <location>
        <begin position="54"/>
        <end position="63"/>
    </location>
</feature>
<sequence length="338" mass="35847">MGYKLTSVKCVGTAYAFLILSVNFTSAGLLQSIREAAVPKDMDYKLPVDENAQPTAVLPSTPQTVATPSASSVPAPQVPASQVPSTAVVTPAQESNLLSTLQSSLSKLSSAIQERADVAADRLDSKKCKAGDILCNSGFDLGTKVQNQMSTAIIKTFGTMMSEMVNSTISTGMGDFMAKHGSNNGETLAEEHKAMVAMAANVLQSVSSKVIKTFTFFIQLAISGTLQNLLHQLMKGVTSMYGQHQKSMSDLRTTALLNSHPSKIPKPSDLQGFGSLVNDDPIQTLLNAGALTSLSYPGFDLMSNLQSNLFSGDTNSLVKKRAATSILTPYGLITNKKK</sequence>
<evidence type="ECO:0000313" key="3">
    <source>
        <dbReference type="Proteomes" id="UP000094527"/>
    </source>
</evidence>
<evidence type="ECO:0000313" key="2">
    <source>
        <dbReference type="EMBL" id="ODM95163.1"/>
    </source>
</evidence>
<comment type="caution">
    <text evidence="2">The sequence shown here is derived from an EMBL/GenBank/DDBJ whole genome shotgun (WGS) entry which is preliminary data.</text>
</comment>
<reference evidence="2 3" key="1">
    <citation type="journal article" date="2016" name="Genome Biol. Evol.">
        <title>Gene Family Evolution Reflects Adaptation to Soil Environmental Stressors in the Genome of the Collembolan Orchesella cincta.</title>
        <authorList>
            <person name="Faddeeva-Vakhrusheva A."/>
            <person name="Derks M.F."/>
            <person name="Anvar S.Y."/>
            <person name="Agamennone V."/>
            <person name="Suring W."/>
            <person name="Smit S."/>
            <person name="van Straalen N.M."/>
            <person name="Roelofs D."/>
        </authorList>
    </citation>
    <scope>NUCLEOTIDE SEQUENCE [LARGE SCALE GENOMIC DNA]</scope>
    <source>
        <tissue evidence="2">Mixed pool</tissue>
    </source>
</reference>
<accession>A0A1D2MQ51</accession>
<name>A0A1D2MQ51_ORCCI</name>
<dbReference type="AlphaFoldDB" id="A0A1D2MQ51"/>
<proteinExistence type="predicted"/>
<protein>
    <submittedName>
        <fullName evidence="2">Uncharacterized protein</fullName>
    </submittedName>
</protein>
<feature type="region of interest" description="Disordered" evidence="1">
    <location>
        <begin position="54"/>
        <end position="79"/>
    </location>
</feature>
<organism evidence="2 3">
    <name type="scientific">Orchesella cincta</name>
    <name type="common">Springtail</name>
    <name type="synonym">Podura cincta</name>
    <dbReference type="NCBI Taxonomy" id="48709"/>
    <lineage>
        <taxon>Eukaryota</taxon>
        <taxon>Metazoa</taxon>
        <taxon>Ecdysozoa</taxon>
        <taxon>Arthropoda</taxon>
        <taxon>Hexapoda</taxon>
        <taxon>Collembola</taxon>
        <taxon>Entomobryomorpha</taxon>
        <taxon>Entomobryoidea</taxon>
        <taxon>Orchesellidae</taxon>
        <taxon>Orchesellinae</taxon>
        <taxon>Orchesella</taxon>
    </lineage>
</organism>